<dbReference type="AlphaFoldDB" id="A0A1L4CYW0"/>
<dbReference type="SUPFAM" id="SSF47226">
    <property type="entry name" value="Histidine-containing phosphotransfer domain, HPT domain"/>
    <property type="match status" value="1"/>
</dbReference>
<dbReference type="PANTHER" id="PTHR43395:SF1">
    <property type="entry name" value="CHEMOTAXIS PROTEIN CHEA"/>
    <property type="match status" value="1"/>
</dbReference>
<keyword evidence="14" id="KW-1185">Reference proteome</keyword>
<dbReference type="InterPro" id="IPR036641">
    <property type="entry name" value="HPT_dom_sf"/>
</dbReference>
<dbReference type="Pfam" id="PF01627">
    <property type="entry name" value="Hpt"/>
    <property type="match status" value="1"/>
</dbReference>
<evidence type="ECO:0000259" key="12">
    <source>
        <dbReference type="PROSITE" id="PS50894"/>
    </source>
</evidence>
<dbReference type="InterPro" id="IPR004358">
    <property type="entry name" value="Sig_transdc_His_kin-like_C"/>
</dbReference>
<gene>
    <name evidence="13" type="ORF">AXG55_04105</name>
</gene>
<name>A0A1L4CYW0_9BACT</name>
<dbReference type="Gene3D" id="3.40.50.2300">
    <property type="match status" value="1"/>
</dbReference>
<evidence type="ECO:0000259" key="10">
    <source>
        <dbReference type="PROSITE" id="PS50110"/>
    </source>
</evidence>
<dbReference type="SUPFAM" id="SSF55874">
    <property type="entry name" value="ATPase domain of HSP90 chaperone/DNA topoisomerase II/histidine kinase"/>
    <property type="match status" value="1"/>
</dbReference>
<evidence type="ECO:0000313" key="14">
    <source>
        <dbReference type="Proteomes" id="UP000184731"/>
    </source>
</evidence>
<dbReference type="InterPro" id="IPR002545">
    <property type="entry name" value="CheW-lke_dom"/>
</dbReference>
<feature type="domain" description="CheW-like" evidence="11">
    <location>
        <begin position="487"/>
        <end position="637"/>
    </location>
</feature>
<protein>
    <recommendedName>
        <fullName evidence="2">histidine kinase</fullName>
        <ecNumber evidence="2">2.7.13.3</ecNumber>
    </recommendedName>
</protein>
<dbReference type="SMART" id="SM00260">
    <property type="entry name" value="CheW"/>
    <property type="match status" value="2"/>
</dbReference>
<dbReference type="InterPro" id="IPR003594">
    <property type="entry name" value="HATPase_dom"/>
</dbReference>
<dbReference type="Gene3D" id="2.40.50.180">
    <property type="entry name" value="CheA-289, Domain 4"/>
    <property type="match status" value="1"/>
</dbReference>
<accession>A0A1L4CYW0</accession>
<feature type="domain" description="Histidine kinase" evidence="9">
    <location>
        <begin position="234"/>
        <end position="485"/>
    </location>
</feature>
<dbReference type="GO" id="GO:0000155">
    <property type="term" value="F:phosphorelay sensor kinase activity"/>
    <property type="evidence" value="ECO:0007669"/>
    <property type="project" value="InterPro"/>
</dbReference>
<proteinExistence type="predicted"/>
<dbReference type="SUPFAM" id="SSF47384">
    <property type="entry name" value="Homodimeric domain of signal transducing histidine kinase"/>
    <property type="match status" value="1"/>
</dbReference>
<reference evidence="13 14" key="1">
    <citation type="submission" date="2016-10" db="EMBL/GenBank/DDBJ databases">
        <title>Silvanigrella aquatica sp. nov., isolated from a freshwater lake located in the Black Forest, Germany, description of Silvanigrellaceae fam. nov., Silvanigrellales ord. nov., reclassification of the order Bdellovibrionales in the class Oligoflexia, reclassification of the families Bacteriovoracaceae and Halobacteriovoraceae in the new order Bacteriovoracales ord. nov., and reclassification of the family Pseudobacteriovoracaceae in the order Oligoflexiales.</title>
        <authorList>
            <person name="Hahn M.W."/>
            <person name="Schmidt J."/>
            <person name="Koll U."/>
            <person name="Rohde M."/>
            <person name="Verbag S."/>
            <person name="Pitt A."/>
            <person name="Nakai R."/>
            <person name="Naganuma T."/>
            <person name="Lang E."/>
        </authorList>
    </citation>
    <scope>NUCLEOTIDE SEQUENCE [LARGE SCALE GENOMIC DNA]</scope>
    <source>
        <strain evidence="13 14">MWH-Nonnen-W8red</strain>
    </source>
</reference>
<dbReference type="InterPro" id="IPR036097">
    <property type="entry name" value="HisK_dim/P_sf"/>
</dbReference>
<dbReference type="GO" id="GO:0005737">
    <property type="term" value="C:cytoplasm"/>
    <property type="evidence" value="ECO:0007669"/>
    <property type="project" value="InterPro"/>
</dbReference>
<dbReference type="CDD" id="cd16916">
    <property type="entry name" value="HATPase_CheA-like"/>
    <property type="match status" value="1"/>
</dbReference>
<dbReference type="SMART" id="SM00073">
    <property type="entry name" value="HPT"/>
    <property type="match status" value="1"/>
</dbReference>
<dbReference type="InterPro" id="IPR011006">
    <property type="entry name" value="CheY-like_superfamily"/>
</dbReference>
<dbReference type="PROSITE" id="PS50110">
    <property type="entry name" value="RESPONSE_REGULATORY"/>
    <property type="match status" value="1"/>
</dbReference>
<dbReference type="PROSITE" id="PS50851">
    <property type="entry name" value="CHEW"/>
    <property type="match status" value="2"/>
</dbReference>
<dbReference type="Gene3D" id="3.30.565.10">
    <property type="entry name" value="Histidine kinase-like ATPase, C-terminal domain"/>
    <property type="match status" value="1"/>
</dbReference>
<dbReference type="Proteomes" id="UP000184731">
    <property type="component" value="Chromosome"/>
</dbReference>
<evidence type="ECO:0000256" key="5">
    <source>
        <dbReference type="ARBA" id="ARBA00022777"/>
    </source>
</evidence>
<dbReference type="InterPro" id="IPR036061">
    <property type="entry name" value="CheW-like_dom_sf"/>
</dbReference>
<dbReference type="Gene3D" id="1.10.287.560">
    <property type="entry name" value="Histidine kinase CheA-like, homodimeric domain"/>
    <property type="match status" value="1"/>
</dbReference>
<dbReference type="SUPFAM" id="SSF52172">
    <property type="entry name" value="CheY-like"/>
    <property type="match status" value="1"/>
</dbReference>
<evidence type="ECO:0000256" key="1">
    <source>
        <dbReference type="ARBA" id="ARBA00000085"/>
    </source>
</evidence>
<keyword evidence="3 7" id="KW-0597">Phosphoprotein</keyword>
<dbReference type="InterPro" id="IPR036890">
    <property type="entry name" value="HATPase_C_sf"/>
</dbReference>
<evidence type="ECO:0000256" key="3">
    <source>
        <dbReference type="ARBA" id="ARBA00022553"/>
    </source>
</evidence>
<dbReference type="PANTHER" id="PTHR43395">
    <property type="entry name" value="SENSOR HISTIDINE KINASE CHEA"/>
    <property type="match status" value="1"/>
</dbReference>
<dbReference type="Pfam" id="PF00072">
    <property type="entry name" value="Response_reg"/>
    <property type="match status" value="1"/>
</dbReference>
<dbReference type="SUPFAM" id="SSF50341">
    <property type="entry name" value="CheW-like"/>
    <property type="match status" value="2"/>
</dbReference>
<dbReference type="PROSITE" id="PS50894">
    <property type="entry name" value="HPT"/>
    <property type="match status" value="1"/>
</dbReference>
<dbReference type="InterPro" id="IPR051315">
    <property type="entry name" value="Bact_Chemotaxis_CheA"/>
</dbReference>
<dbReference type="SMART" id="SM01231">
    <property type="entry name" value="H-kinase_dim"/>
    <property type="match status" value="1"/>
</dbReference>
<evidence type="ECO:0000256" key="7">
    <source>
        <dbReference type="PROSITE-ProRule" id="PRU00169"/>
    </source>
</evidence>
<dbReference type="PROSITE" id="PS50109">
    <property type="entry name" value="HIS_KIN"/>
    <property type="match status" value="1"/>
</dbReference>
<keyword evidence="4" id="KW-0808">Transferase</keyword>
<evidence type="ECO:0000313" key="13">
    <source>
        <dbReference type="EMBL" id="APJ03132.1"/>
    </source>
</evidence>
<feature type="modified residue" description="Phosphohistidine" evidence="6">
    <location>
        <position position="50"/>
    </location>
</feature>
<evidence type="ECO:0000256" key="2">
    <source>
        <dbReference type="ARBA" id="ARBA00012438"/>
    </source>
</evidence>
<dbReference type="Pfam" id="PF02518">
    <property type="entry name" value="HATPase_c"/>
    <property type="match status" value="1"/>
</dbReference>
<feature type="domain" description="HPt" evidence="12">
    <location>
        <begin position="3"/>
        <end position="107"/>
    </location>
</feature>
<dbReference type="SMART" id="SM00387">
    <property type="entry name" value="HATPase_c"/>
    <property type="match status" value="1"/>
</dbReference>
<dbReference type="InterPro" id="IPR037006">
    <property type="entry name" value="CheA-like_homodim_sf"/>
</dbReference>
<evidence type="ECO:0000259" key="9">
    <source>
        <dbReference type="PROSITE" id="PS50109"/>
    </source>
</evidence>
<dbReference type="SMART" id="SM00448">
    <property type="entry name" value="REC"/>
    <property type="match status" value="1"/>
</dbReference>
<evidence type="ECO:0000259" key="11">
    <source>
        <dbReference type="PROSITE" id="PS50851"/>
    </source>
</evidence>
<sequence>MTSLSKKESALNEYFDECQEMVDRMSKNVDITEKVGFDKEIFAAIYRDMHTIKGTSQLFGFSKIGAVAHVMETCLDPIRKGKLAVSSAILESLYFGIDFIAVSLNEIREHHKESESNDNLLRLLGKFIDTIESSLTGLMQLSKDKSILSEEFNYQNLNLENHSEGNTAVVDDKNKDQESPAFEIFERPSAAAQNPAAASAVKTSLPSISQAAPVKIDPNPSNQDNAKKNVQEEQVSETIRVQVTLLNSLMNLVGELVLIRNQLLQHAKLNDEDSEFLKISQRLNVLTAELQNEVMKTRMQPIGNILTIFSRVVRDLCRELGKKIDLVLHGVETELDKTVIEAVKDPLMHIVRNAVDHGIESLEERRKAGKKEAAQITINAFNESGQVIIEIKDDGRGLDRDKIGNKAVEKGLITKDALDKMSDKEVQLLIFSPGFSTAATVSNISGRGVGMDVVKTNVERIGGLVDIYSEVGIGTTIIIKIPLSLAIVPALIVQACGQKFAIPQSKLVELLRIDSSDSSSDKIESLHGKLILRLRGKLLPIISLSEILFVNNKNIHSSKAEVLHKNSENVSNVVVLNADNFLFGLIIDEIDDSADIVVKSLTSFLKDLKVYSGATIMGDGAVALTIDVLGIAENAKISAENTSERKSEIIKNNSSSNYHSDVCEYLLIDIGAPSTYAIPLSIVNRLEEFENSRFEYSGDQKVIRYRDSLLPIFSLSHYLNLSIMNKNEIHKERTSVVVIKRGDFYYGIEVNEIFDIIAIYAQIERTVKDRHGILGTIAANDKIIVVCDIFGMIDVLKGKLSHDDNFSEQEKPSDKKVVRPNYRILLAEDSSFFRNYVKNIIQESGYQVETAYDGYNAFEILENNAETYFSIVLSDIEMPVLDGHGLARKIRASQKFKHLPLIAITTKFSQKDREEGEQSGFNSYLEKLNADILLEELDNTILRLKNKKE</sequence>
<dbReference type="FunFam" id="3.30.565.10:FF:000016">
    <property type="entry name" value="Chemotaxis protein CheA, putative"/>
    <property type="match status" value="1"/>
</dbReference>
<feature type="region of interest" description="Disordered" evidence="8">
    <location>
        <begin position="212"/>
        <end position="231"/>
    </location>
</feature>
<dbReference type="InterPro" id="IPR004105">
    <property type="entry name" value="CheA-like_dim"/>
</dbReference>
<dbReference type="InterPro" id="IPR005467">
    <property type="entry name" value="His_kinase_dom"/>
</dbReference>
<evidence type="ECO:0000256" key="8">
    <source>
        <dbReference type="SAM" id="MobiDB-lite"/>
    </source>
</evidence>
<comment type="catalytic activity">
    <reaction evidence="1">
        <text>ATP + protein L-histidine = ADP + protein N-phospho-L-histidine.</text>
        <dbReference type="EC" id="2.7.13.3"/>
    </reaction>
</comment>
<organism evidence="13 14">
    <name type="scientific">Silvanigrella aquatica</name>
    <dbReference type="NCBI Taxonomy" id="1915309"/>
    <lineage>
        <taxon>Bacteria</taxon>
        <taxon>Pseudomonadati</taxon>
        <taxon>Bdellovibrionota</taxon>
        <taxon>Oligoflexia</taxon>
        <taxon>Silvanigrellales</taxon>
        <taxon>Silvanigrellaceae</taxon>
        <taxon>Silvanigrella</taxon>
    </lineage>
</organism>
<dbReference type="InterPro" id="IPR001789">
    <property type="entry name" value="Sig_transdc_resp-reg_receiver"/>
</dbReference>
<dbReference type="Gene3D" id="1.20.120.160">
    <property type="entry name" value="HPT domain"/>
    <property type="match status" value="1"/>
</dbReference>
<dbReference type="STRING" id="1915309.AXG55_04105"/>
<dbReference type="Pfam" id="PF02895">
    <property type="entry name" value="H-kinase_dim"/>
    <property type="match status" value="1"/>
</dbReference>
<dbReference type="Pfam" id="PF01584">
    <property type="entry name" value="CheW"/>
    <property type="match status" value="2"/>
</dbReference>
<dbReference type="GO" id="GO:0006935">
    <property type="term" value="P:chemotaxis"/>
    <property type="evidence" value="ECO:0007669"/>
    <property type="project" value="InterPro"/>
</dbReference>
<dbReference type="OrthoDB" id="9803176at2"/>
<keyword evidence="5" id="KW-0418">Kinase</keyword>
<dbReference type="PRINTS" id="PR00344">
    <property type="entry name" value="BCTRLSENSOR"/>
</dbReference>
<evidence type="ECO:0000256" key="6">
    <source>
        <dbReference type="PROSITE-ProRule" id="PRU00110"/>
    </source>
</evidence>
<evidence type="ECO:0000256" key="4">
    <source>
        <dbReference type="ARBA" id="ARBA00022679"/>
    </source>
</evidence>
<feature type="modified residue" description="4-aspartylphosphate" evidence="7">
    <location>
        <position position="875"/>
    </location>
</feature>
<dbReference type="KEGG" id="saqi:AXG55_04105"/>
<dbReference type="EMBL" id="CP017834">
    <property type="protein sequence ID" value="APJ03132.1"/>
    <property type="molecule type" value="Genomic_DNA"/>
</dbReference>
<dbReference type="RefSeq" id="WP_148696854.1">
    <property type="nucleotide sequence ID" value="NZ_CP017834.1"/>
</dbReference>
<dbReference type="EC" id="2.7.13.3" evidence="2"/>
<feature type="domain" description="CheW-like" evidence="11">
    <location>
        <begin position="662"/>
        <end position="798"/>
    </location>
</feature>
<dbReference type="InterPro" id="IPR008207">
    <property type="entry name" value="Sig_transdc_His_kin_Hpt_dom"/>
</dbReference>
<feature type="domain" description="Response regulatory" evidence="10">
    <location>
        <begin position="823"/>
        <end position="942"/>
    </location>
</feature>
<dbReference type="Gene3D" id="2.30.30.40">
    <property type="entry name" value="SH3 Domains"/>
    <property type="match status" value="1"/>
</dbReference>